<dbReference type="Gramene" id="Pav_sc0006145.1_g040.1.br:mrna">
    <property type="protein sequence ID" value="Pav_sc0006145.1_g040.1.br:mrna"/>
    <property type="gene ID" value="Pav_sc0006145.1_g040.1.br"/>
</dbReference>
<dbReference type="FunFam" id="2.60.120.430:FF:000004">
    <property type="entry name" value="Putative leucine-rich repeat receptor-like serine/threonine-protein kinase"/>
    <property type="match status" value="1"/>
</dbReference>
<dbReference type="KEGG" id="pavi:110746009"/>
<accession>A0A6P5RLT3</accession>
<dbReference type="RefSeq" id="XP_021801896.1">
    <property type="nucleotide sequence ID" value="XM_021946204.1"/>
</dbReference>
<sequence>MPNPQLYTEARLSPISLTYYGFCLGNGDYTVNLHFAETEFTNNKSYRSLGRRIFDVYIQGIKRLKDFNIADEAGGVGKAVIKNFNASVTSGTLEIRFYWAGKGTTGIPLRGVYGPLISAISVNNRKFTL</sequence>
<proteinExistence type="predicted"/>
<dbReference type="AlphaFoldDB" id="A0A6P5RLT3"/>
<protein>
    <submittedName>
        <fullName evidence="3">Probable leucine-rich repeat receptor-like serine/threonine-protein kinase At3g14840</fullName>
    </submittedName>
</protein>
<dbReference type="Pfam" id="PF11721">
    <property type="entry name" value="Malectin"/>
    <property type="match status" value="1"/>
</dbReference>
<dbReference type="GeneID" id="110746009"/>
<evidence type="ECO:0000259" key="1">
    <source>
        <dbReference type="Pfam" id="PF11721"/>
    </source>
</evidence>
<evidence type="ECO:0000313" key="2">
    <source>
        <dbReference type="Proteomes" id="UP000515124"/>
    </source>
</evidence>
<gene>
    <name evidence="3" type="primary">LOC110746009</name>
</gene>
<dbReference type="PANTHER" id="PTHR34081">
    <property type="entry name" value="MALECTIN DOMAIN-CONTAINING PROTEIN"/>
    <property type="match status" value="1"/>
</dbReference>
<dbReference type="PANTHER" id="PTHR34081:SF1">
    <property type="entry name" value="MALECTIN, LEUCINE-RICH REPEAT DOMAIN, L DOMAIN-LIKE PROTEIN-RELATED"/>
    <property type="match status" value="1"/>
</dbReference>
<organism evidence="2 3">
    <name type="scientific">Prunus avium</name>
    <name type="common">Cherry</name>
    <name type="synonym">Cerasus avium</name>
    <dbReference type="NCBI Taxonomy" id="42229"/>
    <lineage>
        <taxon>Eukaryota</taxon>
        <taxon>Viridiplantae</taxon>
        <taxon>Streptophyta</taxon>
        <taxon>Embryophyta</taxon>
        <taxon>Tracheophyta</taxon>
        <taxon>Spermatophyta</taxon>
        <taxon>Magnoliopsida</taxon>
        <taxon>eudicotyledons</taxon>
        <taxon>Gunneridae</taxon>
        <taxon>Pentapetalae</taxon>
        <taxon>rosids</taxon>
        <taxon>fabids</taxon>
        <taxon>Rosales</taxon>
        <taxon>Rosaceae</taxon>
        <taxon>Amygdaloideae</taxon>
        <taxon>Amygdaleae</taxon>
        <taxon>Prunus</taxon>
    </lineage>
</organism>
<feature type="domain" description="Malectin" evidence="1">
    <location>
        <begin position="3"/>
        <end position="120"/>
    </location>
</feature>
<reference evidence="3" key="1">
    <citation type="submission" date="2025-08" db="UniProtKB">
        <authorList>
            <consortium name="RefSeq"/>
        </authorList>
    </citation>
    <scope>IDENTIFICATION</scope>
</reference>
<dbReference type="Gene3D" id="2.60.120.430">
    <property type="entry name" value="Galactose-binding lectin"/>
    <property type="match status" value="1"/>
</dbReference>
<dbReference type="Proteomes" id="UP000515124">
    <property type="component" value="Unplaced"/>
</dbReference>
<keyword evidence="2" id="KW-1185">Reference proteome</keyword>
<dbReference type="InterPro" id="IPR021720">
    <property type="entry name" value="Malectin_dom"/>
</dbReference>
<name>A0A6P5RLT3_PRUAV</name>
<evidence type="ECO:0000313" key="3">
    <source>
        <dbReference type="RefSeq" id="XP_021801896.1"/>
    </source>
</evidence>